<dbReference type="Gene3D" id="1.10.10.10">
    <property type="entry name" value="Winged helix-like DNA-binding domain superfamily/Winged helix DNA-binding domain"/>
    <property type="match status" value="1"/>
</dbReference>
<dbReference type="AlphaFoldDB" id="A0A4D7QIK3"/>
<evidence type="ECO:0000256" key="1">
    <source>
        <dbReference type="ARBA" id="ARBA00009437"/>
    </source>
</evidence>
<dbReference type="InterPro" id="IPR000847">
    <property type="entry name" value="LysR_HTH_N"/>
</dbReference>
<dbReference type="PROSITE" id="PS50931">
    <property type="entry name" value="HTH_LYSR"/>
    <property type="match status" value="1"/>
</dbReference>
<feature type="domain" description="HTH lysR-type" evidence="5">
    <location>
        <begin position="21"/>
        <end position="77"/>
    </location>
</feature>
<keyword evidence="2" id="KW-0805">Transcription regulation</keyword>
<keyword evidence="3" id="KW-0238">DNA-binding</keyword>
<evidence type="ECO:0000256" key="2">
    <source>
        <dbReference type="ARBA" id="ARBA00023015"/>
    </source>
</evidence>
<dbReference type="OrthoDB" id="9803735at2"/>
<evidence type="ECO:0000313" key="6">
    <source>
        <dbReference type="EMBL" id="QCK85236.1"/>
    </source>
</evidence>
<evidence type="ECO:0000256" key="4">
    <source>
        <dbReference type="ARBA" id="ARBA00023163"/>
    </source>
</evidence>
<name>A0A4D7QIK3_9HYPH</name>
<dbReference type="CDD" id="cd05466">
    <property type="entry name" value="PBP2_LTTR_substrate"/>
    <property type="match status" value="1"/>
</dbReference>
<keyword evidence="7" id="KW-1185">Reference proteome</keyword>
<dbReference type="GO" id="GO:0000976">
    <property type="term" value="F:transcription cis-regulatory region binding"/>
    <property type="evidence" value="ECO:0007669"/>
    <property type="project" value="TreeGrafter"/>
</dbReference>
<keyword evidence="4" id="KW-0804">Transcription</keyword>
<accession>A0A4D7QIK3</accession>
<dbReference type="InterPro" id="IPR005119">
    <property type="entry name" value="LysR_subst-bd"/>
</dbReference>
<evidence type="ECO:0000313" key="7">
    <source>
        <dbReference type="Proteomes" id="UP000298588"/>
    </source>
</evidence>
<dbReference type="KEGG" id="paqt:E8L99_05300"/>
<evidence type="ECO:0000256" key="3">
    <source>
        <dbReference type="ARBA" id="ARBA00023125"/>
    </source>
</evidence>
<proteinExistence type="inferred from homology"/>
<dbReference type="SUPFAM" id="SSF53850">
    <property type="entry name" value="Periplasmic binding protein-like II"/>
    <property type="match status" value="1"/>
</dbReference>
<dbReference type="Proteomes" id="UP000298588">
    <property type="component" value="Chromosome"/>
</dbReference>
<dbReference type="Gene3D" id="3.40.190.290">
    <property type="match status" value="1"/>
</dbReference>
<dbReference type="Pfam" id="PF00126">
    <property type="entry name" value="HTH_1"/>
    <property type="match status" value="1"/>
</dbReference>
<reference evidence="6 7" key="1">
    <citation type="submission" date="2019-04" db="EMBL/GenBank/DDBJ databases">
        <title>Phreatobacter aquaticus sp. nov.</title>
        <authorList>
            <person name="Choi A."/>
            <person name="Baek K."/>
        </authorList>
    </citation>
    <scope>NUCLEOTIDE SEQUENCE [LARGE SCALE GENOMIC DNA]</scope>
    <source>
        <strain evidence="6 7">NMCR1094</strain>
    </source>
</reference>
<dbReference type="PRINTS" id="PR00039">
    <property type="entry name" value="HTHLYSR"/>
</dbReference>
<dbReference type="Pfam" id="PF03466">
    <property type="entry name" value="LysR_substrate"/>
    <property type="match status" value="1"/>
</dbReference>
<dbReference type="PANTHER" id="PTHR30126">
    <property type="entry name" value="HTH-TYPE TRANSCRIPTIONAL REGULATOR"/>
    <property type="match status" value="1"/>
</dbReference>
<dbReference type="PANTHER" id="PTHR30126:SF39">
    <property type="entry name" value="HTH-TYPE TRANSCRIPTIONAL REGULATOR CYSL"/>
    <property type="match status" value="1"/>
</dbReference>
<dbReference type="SUPFAM" id="SSF46785">
    <property type="entry name" value="Winged helix' DNA-binding domain"/>
    <property type="match status" value="1"/>
</dbReference>
<organism evidence="6 7">
    <name type="scientific">Phreatobacter aquaticus</name>
    <dbReference type="NCBI Taxonomy" id="2570229"/>
    <lineage>
        <taxon>Bacteria</taxon>
        <taxon>Pseudomonadati</taxon>
        <taxon>Pseudomonadota</taxon>
        <taxon>Alphaproteobacteria</taxon>
        <taxon>Hyphomicrobiales</taxon>
        <taxon>Phreatobacteraceae</taxon>
        <taxon>Phreatobacter</taxon>
    </lineage>
</organism>
<dbReference type="EMBL" id="CP039865">
    <property type="protein sequence ID" value="QCK85236.1"/>
    <property type="molecule type" value="Genomic_DNA"/>
</dbReference>
<protein>
    <submittedName>
        <fullName evidence="6">LysR family transcriptional regulator</fullName>
    </submittedName>
</protein>
<dbReference type="InterPro" id="IPR036390">
    <property type="entry name" value="WH_DNA-bd_sf"/>
</dbReference>
<evidence type="ECO:0000259" key="5">
    <source>
        <dbReference type="PROSITE" id="PS50931"/>
    </source>
</evidence>
<dbReference type="GO" id="GO:0003700">
    <property type="term" value="F:DNA-binding transcription factor activity"/>
    <property type="evidence" value="ECO:0007669"/>
    <property type="project" value="InterPro"/>
</dbReference>
<dbReference type="InterPro" id="IPR036388">
    <property type="entry name" value="WH-like_DNA-bd_sf"/>
</dbReference>
<gene>
    <name evidence="6" type="ORF">E8L99_05300</name>
</gene>
<sequence>MDGDVTAMTIRRGSRSAEPSVTLPGLRAFVATAEALSFSAAAQALGVSQPTVSIQVAALEQACGVLLFQRKPQLVLTGPGQDLFVIARLILSRVDEFDASVRDLRVMQRGRLSIGLSTPHVAMPLIAAFAARFPSIQITTIIGNTSTLLEDVGRCRIDIGIMTLLDPPQNLACQLISAPRLAICVRRDDPLGDFASVEPKTLADRAFVLRERGSMTRQVLEAGFEMAGIALRAGLELGSREAMKEAVAAGLGIGALFEGELGDDARLLAIPFDHLPHRTGVYAVAVKESLDIPAVGAFLDHVAGRDP</sequence>
<comment type="similarity">
    <text evidence="1">Belongs to the LysR transcriptional regulatory family.</text>
</comment>